<keyword evidence="14" id="KW-1185">Reference proteome</keyword>
<comment type="pathway">
    <text evidence="1">Carbohydrate degradation; glycolysis; pyruvate from D-glyceraldehyde 3-phosphate: step 4/5.</text>
</comment>
<dbReference type="SFLD" id="SFLDG00178">
    <property type="entry name" value="enolase"/>
    <property type="match status" value="1"/>
</dbReference>
<dbReference type="EMBL" id="ML210171">
    <property type="protein sequence ID" value="TFK26757.1"/>
    <property type="molecule type" value="Genomic_DNA"/>
</dbReference>
<name>A0A5C3L1T4_COPMA</name>
<dbReference type="GO" id="GO:0000287">
    <property type="term" value="F:magnesium ion binding"/>
    <property type="evidence" value="ECO:0007669"/>
    <property type="project" value="InterPro"/>
</dbReference>
<evidence type="ECO:0000256" key="3">
    <source>
        <dbReference type="ARBA" id="ARBA00012058"/>
    </source>
</evidence>
<dbReference type="InterPro" id="IPR020810">
    <property type="entry name" value="Enolase_C"/>
</dbReference>
<evidence type="ECO:0000256" key="4">
    <source>
        <dbReference type="ARBA" id="ARBA00022842"/>
    </source>
</evidence>
<dbReference type="SFLD" id="SFLDF00002">
    <property type="entry name" value="enolase"/>
    <property type="match status" value="1"/>
</dbReference>
<dbReference type="GO" id="GO:0000015">
    <property type="term" value="C:phosphopyruvate hydratase complex"/>
    <property type="evidence" value="ECO:0007669"/>
    <property type="project" value="InterPro"/>
</dbReference>
<evidence type="ECO:0000313" key="13">
    <source>
        <dbReference type="EMBL" id="TFK26757.1"/>
    </source>
</evidence>
<dbReference type="SUPFAM" id="SSF54826">
    <property type="entry name" value="Enolase N-terminal domain-like"/>
    <property type="match status" value="1"/>
</dbReference>
<evidence type="ECO:0000256" key="2">
    <source>
        <dbReference type="ARBA" id="ARBA00009604"/>
    </source>
</evidence>
<dbReference type="GO" id="GO:0006096">
    <property type="term" value="P:glycolytic process"/>
    <property type="evidence" value="ECO:0007669"/>
    <property type="project" value="UniProtKB-UniPathway"/>
</dbReference>
<dbReference type="UniPathway" id="UPA00109">
    <property type="reaction ID" value="UER00187"/>
</dbReference>
<feature type="binding site" evidence="9">
    <location>
        <position position="159"/>
    </location>
    <ligand>
        <name>substrate</name>
    </ligand>
</feature>
<organism evidence="13 14">
    <name type="scientific">Coprinopsis marcescibilis</name>
    <name type="common">Agaric fungus</name>
    <name type="synonym">Psathyrella marcescibilis</name>
    <dbReference type="NCBI Taxonomy" id="230819"/>
    <lineage>
        <taxon>Eukaryota</taxon>
        <taxon>Fungi</taxon>
        <taxon>Dikarya</taxon>
        <taxon>Basidiomycota</taxon>
        <taxon>Agaricomycotina</taxon>
        <taxon>Agaricomycetes</taxon>
        <taxon>Agaricomycetidae</taxon>
        <taxon>Agaricales</taxon>
        <taxon>Agaricineae</taxon>
        <taxon>Psathyrellaceae</taxon>
        <taxon>Coprinopsis</taxon>
    </lineage>
</organism>
<feature type="binding site" evidence="10">
    <location>
        <position position="246"/>
    </location>
    <ligand>
        <name>Mg(2+)</name>
        <dbReference type="ChEBI" id="CHEBI:18420"/>
    </ligand>
</feature>
<keyword evidence="10" id="KW-0479">Metal-binding</keyword>
<dbReference type="SFLD" id="SFLDS00001">
    <property type="entry name" value="Enolase"/>
    <property type="match status" value="1"/>
</dbReference>
<evidence type="ECO:0000256" key="9">
    <source>
        <dbReference type="PIRSR" id="PIRSR001400-2"/>
    </source>
</evidence>
<feature type="binding site" evidence="10">
    <location>
        <position position="320"/>
    </location>
    <ligand>
        <name>Mg(2+)</name>
        <dbReference type="ChEBI" id="CHEBI:18420"/>
    </ligand>
</feature>
<proteinExistence type="inferred from homology"/>
<dbReference type="SMART" id="SM01192">
    <property type="entry name" value="Enolase_C"/>
    <property type="match status" value="1"/>
</dbReference>
<evidence type="ECO:0000256" key="7">
    <source>
        <dbReference type="ARBA" id="ARBA00048333"/>
    </source>
</evidence>
<dbReference type="PANTHER" id="PTHR11902">
    <property type="entry name" value="ENOLASE"/>
    <property type="match status" value="1"/>
</dbReference>
<dbReference type="Pfam" id="PF00113">
    <property type="entry name" value="Enolase_C"/>
    <property type="match status" value="1"/>
</dbReference>
<evidence type="ECO:0000259" key="11">
    <source>
        <dbReference type="SMART" id="SM01192"/>
    </source>
</evidence>
<evidence type="ECO:0000259" key="12">
    <source>
        <dbReference type="SMART" id="SM01193"/>
    </source>
</evidence>
<dbReference type="STRING" id="230819.A0A5C3L1T4"/>
<feature type="binding site" evidence="10">
    <location>
        <position position="295"/>
    </location>
    <ligand>
        <name>Mg(2+)</name>
        <dbReference type="ChEBI" id="CHEBI:18420"/>
    </ligand>
</feature>
<dbReference type="FunFam" id="3.30.390.10:FF:000001">
    <property type="entry name" value="Enolase"/>
    <property type="match status" value="1"/>
</dbReference>
<accession>A0A5C3L1T4</accession>
<dbReference type="InterPro" id="IPR029017">
    <property type="entry name" value="Enolase-like_N"/>
</dbReference>
<dbReference type="NCBIfam" id="TIGR01060">
    <property type="entry name" value="eno"/>
    <property type="match status" value="1"/>
</dbReference>
<dbReference type="InterPro" id="IPR020811">
    <property type="entry name" value="Enolase_N"/>
</dbReference>
<feature type="binding site" evidence="9">
    <location>
        <position position="295"/>
    </location>
    <ligand>
        <name>substrate</name>
    </ligand>
</feature>
<dbReference type="PANTHER" id="PTHR11902:SF6">
    <property type="entry name" value="ENOLASE"/>
    <property type="match status" value="1"/>
</dbReference>
<dbReference type="Gene3D" id="3.30.390.10">
    <property type="entry name" value="Enolase-like, N-terminal domain"/>
    <property type="match status" value="1"/>
</dbReference>
<gene>
    <name evidence="13" type="ORF">FA15DRAFT_255774</name>
</gene>
<dbReference type="Gene3D" id="3.20.20.120">
    <property type="entry name" value="Enolase-like C-terminal domain"/>
    <property type="match status" value="1"/>
</dbReference>
<comment type="cofactor">
    <cofactor evidence="10">
        <name>Mg(2+)</name>
        <dbReference type="ChEBI" id="CHEBI:18420"/>
    </cofactor>
    <text evidence="10">Mg(2+) is required for catalysis and for stabilizing the dimer.</text>
</comment>
<comment type="catalytic activity">
    <reaction evidence="7">
        <text>(2R)-2-phosphoglycerate = phosphoenolpyruvate + H2O</text>
        <dbReference type="Rhea" id="RHEA:10164"/>
        <dbReference type="ChEBI" id="CHEBI:15377"/>
        <dbReference type="ChEBI" id="CHEBI:58289"/>
        <dbReference type="ChEBI" id="CHEBI:58702"/>
        <dbReference type="EC" id="4.2.1.11"/>
    </reaction>
</comment>
<dbReference type="PRINTS" id="PR00148">
    <property type="entry name" value="ENOLASE"/>
</dbReference>
<keyword evidence="6" id="KW-0456">Lyase</keyword>
<feature type="active site" description="Proton donor" evidence="8">
    <location>
        <position position="211"/>
    </location>
</feature>
<dbReference type="GO" id="GO:0004634">
    <property type="term" value="F:phosphopyruvate hydratase activity"/>
    <property type="evidence" value="ECO:0007669"/>
    <property type="project" value="UniProtKB-EC"/>
</dbReference>
<feature type="active site" description="Proton acceptor" evidence="8">
    <location>
        <position position="345"/>
    </location>
</feature>
<dbReference type="CDD" id="cd03313">
    <property type="entry name" value="enolase"/>
    <property type="match status" value="1"/>
</dbReference>
<feature type="domain" description="Enolase N-terminal" evidence="12">
    <location>
        <begin position="3"/>
        <end position="134"/>
    </location>
</feature>
<dbReference type="SMART" id="SM01193">
    <property type="entry name" value="Enolase_N"/>
    <property type="match status" value="1"/>
</dbReference>
<evidence type="ECO:0000313" key="14">
    <source>
        <dbReference type="Proteomes" id="UP000307440"/>
    </source>
</evidence>
<feature type="binding site" evidence="9">
    <location>
        <begin position="372"/>
        <end position="375"/>
    </location>
    <ligand>
        <name>substrate</name>
    </ligand>
</feature>
<evidence type="ECO:0000256" key="6">
    <source>
        <dbReference type="ARBA" id="ARBA00023239"/>
    </source>
</evidence>
<feature type="binding site" evidence="9">
    <location>
        <position position="320"/>
    </location>
    <ligand>
        <name>substrate</name>
    </ligand>
</feature>
<dbReference type="PIRSF" id="PIRSF001400">
    <property type="entry name" value="Enolase"/>
    <property type="match status" value="1"/>
</dbReference>
<protein>
    <recommendedName>
        <fullName evidence="3">phosphopyruvate hydratase</fullName>
        <ecNumber evidence="3">4.2.1.11</ecNumber>
    </recommendedName>
</protein>
<keyword evidence="5" id="KW-0324">Glycolysis</keyword>
<feature type="binding site" evidence="9">
    <location>
        <position position="168"/>
    </location>
    <ligand>
        <name>substrate</name>
    </ligand>
</feature>
<keyword evidence="4 10" id="KW-0460">Magnesium</keyword>
<reference evidence="13 14" key="1">
    <citation type="journal article" date="2019" name="Nat. Ecol. Evol.">
        <title>Megaphylogeny resolves global patterns of mushroom evolution.</title>
        <authorList>
            <person name="Varga T."/>
            <person name="Krizsan K."/>
            <person name="Foldi C."/>
            <person name="Dima B."/>
            <person name="Sanchez-Garcia M."/>
            <person name="Sanchez-Ramirez S."/>
            <person name="Szollosi G.J."/>
            <person name="Szarkandi J.G."/>
            <person name="Papp V."/>
            <person name="Albert L."/>
            <person name="Andreopoulos W."/>
            <person name="Angelini C."/>
            <person name="Antonin V."/>
            <person name="Barry K.W."/>
            <person name="Bougher N.L."/>
            <person name="Buchanan P."/>
            <person name="Buyck B."/>
            <person name="Bense V."/>
            <person name="Catcheside P."/>
            <person name="Chovatia M."/>
            <person name="Cooper J."/>
            <person name="Damon W."/>
            <person name="Desjardin D."/>
            <person name="Finy P."/>
            <person name="Geml J."/>
            <person name="Haridas S."/>
            <person name="Hughes K."/>
            <person name="Justo A."/>
            <person name="Karasinski D."/>
            <person name="Kautmanova I."/>
            <person name="Kiss B."/>
            <person name="Kocsube S."/>
            <person name="Kotiranta H."/>
            <person name="LaButti K.M."/>
            <person name="Lechner B.E."/>
            <person name="Liimatainen K."/>
            <person name="Lipzen A."/>
            <person name="Lukacs Z."/>
            <person name="Mihaltcheva S."/>
            <person name="Morgado L.N."/>
            <person name="Niskanen T."/>
            <person name="Noordeloos M.E."/>
            <person name="Ohm R.A."/>
            <person name="Ortiz-Santana B."/>
            <person name="Ovrebo C."/>
            <person name="Racz N."/>
            <person name="Riley R."/>
            <person name="Savchenko A."/>
            <person name="Shiryaev A."/>
            <person name="Soop K."/>
            <person name="Spirin V."/>
            <person name="Szebenyi C."/>
            <person name="Tomsovsky M."/>
            <person name="Tulloss R.E."/>
            <person name="Uehling J."/>
            <person name="Grigoriev I.V."/>
            <person name="Vagvolgyi C."/>
            <person name="Papp T."/>
            <person name="Martin F.M."/>
            <person name="Miettinen O."/>
            <person name="Hibbett D.S."/>
            <person name="Nagy L.G."/>
        </authorList>
    </citation>
    <scope>NUCLEOTIDE SEQUENCE [LARGE SCALE GENOMIC DNA]</scope>
    <source>
        <strain evidence="13 14">CBS 121175</strain>
    </source>
</reference>
<dbReference type="InterPro" id="IPR000941">
    <property type="entry name" value="Enolase"/>
</dbReference>
<dbReference type="FunFam" id="3.20.20.120:FF:000002">
    <property type="entry name" value="Enolase 1"/>
    <property type="match status" value="1"/>
</dbReference>
<feature type="domain" description="Enolase C-terminal TIM barrel" evidence="11">
    <location>
        <begin position="143"/>
        <end position="436"/>
    </location>
</feature>
<comment type="similarity">
    <text evidence="2">Belongs to the enolase family.</text>
</comment>
<dbReference type="InterPro" id="IPR036849">
    <property type="entry name" value="Enolase-like_C_sf"/>
</dbReference>
<dbReference type="EC" id="4.2.1.11" evidence="3"/>
<evidence type="ECO:0000256" key="1">
    <source>
        <dbReference type="ARBA" id="ARBA00005031"/>
    </source>
</evidence>
<evidence type="ECO:0000256" key="10">
    <source>
        <dbReference type="PIRSR" id="PIRSR001400-3"/>
    </source>
</evidence>
<feature type="binding site" evidence="9">
    <location>
        <position position="396"/>
    </location>
    <ligand>
        <name>substrate</name>
    </ligand>
</feature>
<dbReference type="OrthoDB" id="1739814at2759"/>
<dbReference type="Pfam" id="PF03952">
    <property type="entry name" value="Enolase_N"/>
    <property type="match status" value="1"/>
</dbReference>
<sequence length="445" mass="48362">MAISSVIARQIFDSRGNPTAEVDLFTSTGRHRAAVPSGASTGVHEAVELRDKDPNAYGGKGVLKAVHNVNDIIGPELVESGLRVFHQREIDEFMIKLDGTPNKARLGANAIVGVSMAVATAAAAEKAVPLYQHIASLANVLPPFIMPTPCFNVINGGKHAGNMLPIQEFLIIPSGADSFSEAMKMATETYHNLKSIINKKYGLDATNVGDEGGFAPNLTTAEEALDLLVDAIKSSGYQGKINIGFDAASSEFFKDGKYNLDFKNPNPDPRHNLSGDQLADLYLSYLKKYPIVFVEDPFAEDDWENWQKFMKRCDSQVVGDDLLVTNPKRIKTAIEQKSCNGLLLKVNQIGTVWESIKAAKMAKMNGWGVLVSHRSGETENSFIADLTVGLGVGELKTGAPARSERLAKYNQLLRIEEKLIEKGETPTFAQLKGFSKGLQGPKLKN</sequence>
<evidence type="ECO:0000256" key="5">
    <source>
        <dbReference type="ARBA" id="ARBA00023152"/>
    </source>
</evidence>
<dbReference type="SUPFAM" id="SSF51604">
    <property type="entry name" value="Enolase C-terminal domain-like"/>
    <property type="match status" value="1"/>
</dbReference>
<dbReference type="Proteomes" id="UP000307440">
    <property type="component" value="Unassembled WGS sequence"/>
</dbReference>
<evidence type="ECO:0000256" key="8">
    <source>
        <dbReference type="PIRSR" id="PIRSR001400-1"/>
    </source>
</evidence>
<dbReference type="HAMAP" id="MF_00318">
    <property type="entry name" value="Enolase"/>
    <property type="match status" value="1"/>
</dbReference>
<dbReference type="AlphaFoldDB" id="A0A5C3L1T4"/>